<feature type="region of interest" description="Disordered" evidence="10">
    <location>
        <begin position="159"/>
        <end position="182"/>
    </location>
</feature>
<name>A0A8B7Z1R6_ACAPL</name>
<dbReference type="PROSITE" id="PS50050">
    <property type="entry name" value="TNFR_NGFR_2"/>
    <property type="match status" value="1"/>
</dbReference>
<keyword evidence="12" id="KW-0732">Signal</keyword>
<feature type="domain" description="TNFR-Cys" evidence="13">
    <location>
        <begin position="82"/>
        <end position="121"/>
    </location>
</feature>
<feature type="transmembrane region" description="Helical" evidence="11">
    <location>
        <begin position="189"/>
        <end position="212"/>
    </location>
</feature>
<keyword evidence="5 11" id="KW-0472">Membrane</keyword>
<protein>
    <submittedName>
        <fullName evidence="15">Tumor necrosis factor receptor superfamily member EDAR-like</fullName>
    </submittedName>
</protein>
<keyword evidence="8" id="KW-0325">Glycoprotein</keyword>
<dbReference type="RefSeq" id="XP_022099548.1">
    <property type="nucleotide sequence ID" value="XM_022243856.1"/>
</dbReference>
<evidence type="ECO:0000256" key="2">
    <source>
        <dbReference type="ARBA" id="ARBA00022692"/>
    </source>
</evidence>
<feature type="signal peptide" evidence="12">
    <location>
        <begin position="1"/>
        <end position="20"/>
    </location>
</feature>
<dbReference type="GO" id="GO:0043123">
    <property type="term" value="P:positive regulation of canonical NF-kappaB signal transduction"/>
    <property type="evidence" value="ECO:0007669"/>
    <property type="project" value="InterPro"/>
</dbReference>
<dbReference type="InterPro" id="IPR001368">
    <property type="entry name" value="TNFR/NGFR_Cys_rich_reg"/>
</dbReference>
<dbReference type="OMA" id="AVIERTC"/>
<dbReference type="PROSITE" id="PS00652">
    <property type="entry name" value="TNFR_NGFR_1"/>
    <property type="match status" value="1"/>
</dbReference>
<dbReference type="GO" id="GO:0038023">
    <property type="term" value="F:signaling receptor activity"/>
    <property type="evidence" value="ECO:0007669"/>
    <property type="project" value="InterPro"/>
</dbReference>
<evidence type="ECO:0000256" key="10">
    <source>
        <dbReference type="SAM" id="MobiDB-lite"/>
    </source>
</evidence>
<keyword evidence="7" id="KW-0675">Receptor</keyword>
<comment type="subcellular location">
    <subcellularLocation>
        <location evidence="1">Membrane</location>
        <topology evidence="1">Single-pass membrane protein</topology>
    </subcellularLocation>
</comment>
<feature type="disulfide bond" evidence="9">
    <location>
        <begin position="103"/>
        <end position="121"/>
    </location>
</feature>
<organism evidence="14 15">
    <name type="scientific">Acanthaster planci</name>
    <name type="common">Crown-of-thorns starfish</name>
    <dbReference type="NCBI Taxonomy" id="133434"/>
    <lineage>
        <taxon>Eukaryota</taxon>
        <taxon>Metazoa</taxon>
        <taxon>Echinodermata</taxon>
        <taxon>Eleutherozoa</taxon>
        <taxon>Asterozoa</taxon>
        <taxon>Asteroidea</taxon>
        <taxon>Valvatacea</taxon>
        <taxon>Valvatida</taxon>
        <taxon>Acanthasteridae</taxon>
        <taxon>Acanthaster</taxon>
    </lineage>
</organism>
<evidence type="ECO:0000256" key="12">
    <source>
        <dbReference type="SAM" id="SignalP"/>
    </source>
</evidence>
<feature type="compositionally biased region" description="Polar residues" evidence="10">
    <location>
        <begin position="311"/>
        <end position="326"/>
    </location>
</feature>
<keyword evidence="14" id="KW-1185">Reference proteome</keyword>
<dbReference type="AlphaFoldDB" id="A0A8B7Z1R6"/>
<proteinExistence type="predicted"/>
<dbReference type="KEGG" id="aplc:110984060"/>
<dbReference type="GO" id="GO:0005886">
    <property type="term" value="C:plasma membrane"/>
    <property type="evidence" value="ECO:0007669"/>
    <property type="project" value="TreeGrafter"/>
</dbReference>
<dbReference type="Pfam" id="PF00020">
    <property type="entry name" value="TNFR_c6"/>
    <property type="match status" value="1"/>
</dbReference>
<evidence type="ECO:0000256" key="4">
    <source>
        <dbReference type="ARBA" id="ARBA00022989"/>
    </source>
</evidence>
<evidence type="ECO:0000259" key="13">
    <source>
        <dbReference type="PROSITE" id="PS50050"/>
    </source>
</evidence>
<dbReference type="Proteomes" id="UP000694845">
    <property type="component" value="Unplaced"/>
</dbReference>
<feature type="repeat" description="TNFR-Cys" evidence="9">
    <location>
        <begin position="82"/>
        <end position="121"/>
    </location>
</feature>
<feature type="disulfide bond" evidence="9">
    <location>
        <begin position="100"/>
        <end position="113"/>
    </location>
</feature>
<keyword evidence="3" id="KW-0677">Repeat</keyword>
<evidence type="ECO:0000313" key="14">
    <source>
        <dbReference type="Proteomes" id="UP000694845"/>
    </source>
</evidence>
<dbReference type="PANTHER" id="PTHR12120:SF10">
    <property type="entry name" value="TNFR-CYS DOMAIN-CONTAINING PROTEIN"/>
    <property type="match status" value="1"/>
</dbReference>
<feature type="compositionally biased region" description="Polar residues" evidence="10">
    <location>
        <begin position="223"/>
        <end position="252"/>
    </location>
</feature>
<dbReference type="Gene3D" id="2.10.50.10">
    <property type="entry name" value="Tumor Necrosis Factor Receptor, subunit A, domain 2"/>
    <property type="match status" value="2"/>
</dbReference>
<comment type="caution">
    <text evidence="9">Lacks conserved residue(s) required for the propagation of feature annotation.</text>
</comment>
<sequence>MRSHPAAAVMASTLSVGVLAACLITTAGAPTAVPSCSNLADGTPQFYDEQNQQCHPCERCDPGEGLSEVCGDGLGKNAQCLPCKEGTFSPVSRAHVCDSCRLCDNTQNDKIPCTRTTDRECGPCKPGYFRHDERNDHCVSCADERHIYLYPDCLRSTSPPAGEDPHNRGLRNLTSSSPSPIGSPLRSPFTIVLIVILVIVVVVVVVIVVLTVKFCPPKCVHNNATTRGSPTLENNRTRGSNNSDPQPENTRLITPAPDPSQTTPTGERTQRAIPFEEPPTDDDNEAVPSVPSSVCDEGQTDNDGSDDRRGSNQSSASNTTRDSSTLPGGDPQDKEAKRSQFLERFQQAKKYTKDVTISQMHRADKELLRDHMHEDPQRLHISTRFNFVRFAELFDIPEMEVRKMHSALDVLDYLAAHREVELTVPELCQILYDSHKCCHIVRDLVNEIIDRVEQKFS</sequence>
<gene>
    <name evidence="15" type="primary">LOC110984060</name>
</gene>
<feature type="chain" id="PRO_5034742276" evidence="12">
    <location>
        <begin position="21"/>
        <end position="457"/>
    </location>
</feature>
<dbReference type="GeneID" id="110984060"/>
<dbReference type="CDD" id="cd00185">
    <property type="entry name" value="TNFRSF"/>
    <property type="match status" value="1"/>
</dbReference>
<accession>A0A8B7Z1R6</accession>
<keyword evidence="4 11" id="KW-1133">Transmembrane helix</keyword>
<evidence type="ECO:0000256" key="1">
    <source>
        <dbReference type="ARBA" id="ARBA00004167"/>
    </source>
</evidence>
<evidence type="ECO:0000256" key="5">
    <source>
        <dbReference type="ARBA" id="ARBA00023136"/>
    </source>
</evidence>
<dbReference type="InterPro" id="IPR047526">
    <property type="entry name" value="TNR19/27/EDAR"/>
</dbReference>
<evidence type="ECO:0000256" key="9">
    <source>
        <dbReference type="PROSITE-ProRule" id="PRU00206"/>
    </source>
</evidence>
<feature type="region of interest" description="Disordered" evidence="10">
    <location>
        <begin position="223"/>
        <end position="337"/>
    </location>
</feature>
<evidence type="ECO:0000256" key="7">
    <source>
        <dbReference type="ARBA" id="ARBA00023170"/>
    </source>
</evidence>
<dbReference type="GO" id="GO:0046330">
    <property type="term" value="P:positive regulation of JNK cascade"/>
    <property type="evidence" value="ECO:0007669"/>
    <property type="project" value="InterPro"/>
</dbReference>
<reference evidence="15" key="1">
    <citation type="submission" date="2025-08" db="UniProtKB">
        <authorList>
            <consortium name="RefSeq"/>
        </authorList>
    </citation>
    <scope>IDENTIFICATION</scope>
</reference>
<evidence type="ECO:0000313" key="15">
    <source>
        <dbReference type="RefSeq" id="XP_022099548.1"/>
    </source>
</evidence>
<keyword evidence="2 11" id="KW-0812">Transmembrane</keyword>
<dbReference type="SUPFAM" id="SSF57184">
    <property type="entry name" value="Growth factor receptor domain"/>
    <property type="match status" value="1"/>
</dbReference>
<dbReference type="OrthoDB" id="6115199at2759"/>
<evidence type="ECO:0000256" key="11">
    <source>
        <dbReference type="SAM" id="Phobius"/>
    </source>
</evidence>
<evidence type="ECO:0000256" key="8">
    <source>
        <dbReference type="ARBA" id="ARBA00023180"/>
    </source>
</evidence>
<keyword evidence="6 9" id="KW-1015">Disulfide bond</keyword>
<evidence type="ECO:0000256" key="6">
    <source>
        <dbReference type="ARBA" id="ARBA00023157"/>
    </source>
</evidence>
<dbReference type="SMART" id="SM00208">
    <property type="entry name" value="TNFR"/>
    <property type="match status" value="2"/>
</dbReference>
<dbReference type="PROSITE" id="PS51257">
    <property type="entry name" value="PROKAR_LIPOPROTEIN"/>
    <property type="match status" value="1"/>
</dbReference>
<dbReference type="PANTHER" id="PTHR12120">
    <property type="entry name" value="TNFR-CYS DOMAIN-CONTAINING PROTEIN"/>
    <property type="match status" value="1"/>
</dbReference>
<evidence type="ECO:0000256" key="3">
    <source>
        <dbReference type="ARBA" id="ARBA00022737"/>
    </source>
</evidence>
<dbReference type="InterPro" id="IPR009030">
    <property type="entry name" value="Growth_fac_rcpt_cys_sf"/>
</dbReference>